<protein>
    <submittedName>
        <fullName evidence="2">Antibiotic biosynthesis monooxygenase</fullName>
    </submittedName>
</protein>
<gene>
    <name evidence="2" type="ORF">JT25_007700</name>
</gene>
<dbReference type="InterPro" id="IPR007138">
    <property type="entry name" value="ABM_dom"/>
</dbReference>
<dbReference type="RefSeq" id="WP_036275320.1">
    <property type="nucleotide sequence ID" value="NZ_CP014476.1"/>
</dbReference>
<dbReference type="KEGG" id="mdn:JT25_007700"/>
<feature type="domain" description="ABM" evidence="1">
    <location>
        <begin position="15"/>
        <end position="73"/>
    </location>
</feature>
<name>A0A126T2S2_9GAMM</name>
<evidence type="ECO:0000259" key="1">
    <source>
        <dbReference type="Pfam" id="PF03992"/>
    </source>
</evidence>
<proteinExistence type="predicted"/>
<reference evidence="2 3" key="1">
    <citation type="journal article" date="2015" name="Environ. Microbiol.">
        <title>Methane oxidation coupled to nitrate reduction under hypoxia by the Gammaproteobacterium Methylomonas denitrificans, sp. nov. type strain FJG1.</title>
        <authorList>
            <person name="Kits K.D."/>
            <person name="Klotz M.G."/>
            <person name="Stein L.Y."/>
        </authorList>
    </citation>
    <scope>NUCLEOTIDE SEQUENCE [LARGE SCALE GENOMIC DNA]</scope>
    <source>
        <strain evidence="2 3">FJG1</strain>
    </source>
</reference>
<dbReference type="SUPFAM" id="SSF54909">
    <property type="entry name" value="Dimeric alpha+beta barrel"/>
    <property type="match status" value="1"/>
</dbReference>
<dbReference type="EMBL" id="CP014476">
    <property type="protein sequence ID" value="AMK76376.1"/>
    <property type="molecule type" value="Genomic_DNA"/>
</dbReference>
<accession>A0A126T2S2</accession>
<sequence length="93" mass="10744">MPHVLIIHEVAAYPAWKQIFDQAAEIRKRAGEISYQLLRYDGDANNIVHFSAWSSLDNARRFFESPELVEIRKQAGVKAPEFIYLQELEKGVL</sequence>
<evidence type="ECO:0000313" key="3">
    <source>
        <dbReference type="Proteomes" id="UP000030512"/>
    </source>
</evidence>
<dbReference type="Pfam" id="PF03992">
    <property type="entry name" value="ABM"/>
    <property type="match status" value="1"/>
</dbReference>
<dbReference type="InterPro" id="IPR011008">
    <property type="entry name" value="Dimeric_a/b-barrel"/>
</dbReference>
<dbReference type="STRING" id="1538553.JT25_007700"/>
<dbReference type="AlphaFoldDB" id="A0A126T2S2"/>
<dbReference type="Gene3D" id="3.30.70.100">
    <property type="match status" value="1"/>
</dbReference>
<dbReference type="OrthoDB" id="5738530at2"/>
<keyword evidence="2" id="KW-0503">Monooxygenase</keyword>
<organism evidence="2 3">
    <name type="scientific">Methylomonas denitrificans</name>
    <dbReference type="NCBI Taxonomy" id="1538553"/>
    <lineage>
        <taxon>Bacteria</taxon>
        <taxon>Pseudomonadati</taxon>
        <taxon>Pseudomonadota</taxon>
        <taxon>Gammaproteobacteria</taxon>
        <taxon>Methylococcales</taxon>
        <taxon>Methylococcaceae</taxon>
        <taxon>Methylomonas</taxon>
    </lineage>
</organism>
<dbReference type="Proteomes" id="UP000030512">
    <property type="component" value="Chromosome"/>
</dbReference>
<keyword evidence="3" id="KW-1185">Reference proteome</keyword>
<dbReference type="GO" id="GO:0004497">
    <property type="term" value="F:monooxygenase activity"/>
    <property type="evidence" value="ECO:0007669"/>
    <property type="project" value="UniProtKB-KW"/>
</dbReference>
<keyword evidence="2" id="KW-0560">Oxidoreductase</keyword>
<evidence type="ECO:0000313" key="2">
    <source>
        <dbReference type="EMBL" id="AMK76376.1"/>
    </source>
</evidence>